<evidence type="ECO:0000256" key="12">
    <source>
        <dbReference type="ARBA" id="ARBA00022932"/>
    </source>
</evidence>
<feature type="site" description="Substrate discrimination" evidence="16">
    <location>
        <position position="20"/>
    </location>
</feature>
<comment type="cofactor">
    <cofactor evidence="16">
        <name>Mg(2+)</name>
        <dbReference type="ChEBI" id="CHEBI:18420"/>
    </cofactor>
    <text evidence="16">Binds 2 magnesium ions per subunit.</text>
</comment>
<dbReference type="GO" id="GO:0009432">
    <property type="term" value="P:SOS response"/>
    <property type="evidence" value="ECO:0007669"/>
    <property type="project" value="TreeGrafter"/>
</dbReference>
<dbReference type="FunCoup" id="D1C5S0">
    <property type="interactions" value="448"/>
</dbReference>
<dbReference type="InParanoid" id="D1C5S0"/>
<keyword evidence="11 16" id="KW-0460">Magnesium</keyword>
<evidence type="ECO:0000256" key="5">
    <source>
        <dbReference type="ARBA" id="ARBA00022490"/>
    </source>
</evidence>
<comment type="catalytic activity">
    <reaction evidence="15 16">
        <text>DNA(n) + a 2'-deoxyribonucleoside 5'-triphosphate = DNA(n+1) + diphosphate</text>
        <dbReference type="Rhea" id="RHEA:22508"/>
        <dbReference type="Rhea" id="RHEA-COMP:17339"/>
        <dbReference type="Rhea" id="RHEA-COMP:17340"/>
        <dbReference type="ChEBI" id="CHEBI:33019"/>
        <dbReference type="ChEBI" id="CHEBI:61560"/>
        <dbReference type="ChEBI" id="CHEBI:173112"/>
        <dbReference type="EC" id="2.7.7.7"/>
    </reaction>
</comment>
<dbReference type="RefSeq" id="WP_012872518.1">
    <property type="nucleotide sequence ID" value="NC_013523.1"/>
</dbReference>
<dbReference type="PROSITE" id="PS50890">
    <property type="entry name" value="PUA"/>
    <property type="match status" value="1"/>
</dbReference>
<dbReference type="NCBIfam" id="NF002677">
    <property type="entry name" value="PRK02406.1"/>
    <property type="match status" value="1"/>
</dbReference>
<evidence type="ECO:0000313" key="18">
    <source>
        <dbReference type="EMBL" id="ACZ39472.1"/>
    </source>
</evidence>
<evidence type="ECO:0000256" key="4">
    <source>
        <dbReference type="ARBA" id="ARBA00022457"/>
    </source>
</evidence>
<evidence type="ECO:0000256" key="8">
    <source>
        <dbReference type="ARBA" id="ARBA00022705"/>
    </source>
</evidence>
<evidence type="ECO:0000256" key="7">
    <source>
        <dbReference type="ARBA" id="ARBA00022695"/>
    </source>
</evidence>
<comment type="subcellular location">
    <subcellularLocation>
        <location evidence="1 16">Cytoplasm</location>
    </subcellularLocation>
</comment>
<reference evidence="19" key="1">
    <citation type="submission" date="2009-11" db="EMBL/GenBank/DDBJ databases">
        <title>The complete chromosome 1 of Sphaerobacter thermophilus DSM 20745.</title>
        <authorList>
            <person name="Lucas S."/>
            <person name="Copeland A."/>
            <person name="Lapidus A."/>
            <person name="Glavina del Rio T."/>
            <person name="Dalin E."/>
            <person name="Tice H."/>
            <person name="Bruce D."/>
            <person name="Goodwin L."/>
            <person name="Pitluck S."/>
            <person name="Kyrpides N."/>
            <person name="Mavromatis K."/>
            <person name="Ivanova N."/>
            <person name="Mikhailova N."/>
            <person name="LaButti K.M."/>
            <person name="Clum A."/>
            <person name="Sun H.I."/>
            <person name="Brettin T."/>
            <person name="Detter J.C."/>
            <person name="Han C."/>
            <person name="Larimer F."/>
            <person name="Land M."/>
            <person name="Hauser L."/>
            <person name="Markowitz V."/>
            <person name="Cheng J.F."/>
            <person name="Hugenholtz P."/>
            <person name="Woyke T."/>
            <person name="Wu D."/>
            <person name="Steenblock K."/>
            <person name="Schneider S."/>
            <person name="Pukall R."/>
            <person name="Goeker M."/>
            <person name="Klenk H.P."/>
            <person name="Eisen J.A."/>
        </authorList>
    </citation>
    <scope>NUCLEOTIDE SEQUENCE [LARGE SCALE GENOMIC DNA]</scope>
    <source>
        <strain evidence="19">ATCC 49802 / DSM 20745 / S 6022</strain>
    </source>
</reference>
<dbReference type="HAMAP" id="MF_01113">
    <property type="entry name" value="DNApol_IV"/>
    <property type="match status" value="1"/>
</dbReference>
<accession>D1C5S0</accession>
<dbReference type="STRING" id="479434.Sthe_2042"/>
<keyword evidence="8 16" id="KW-0235">DNA replication</keyword>
<comment type="subunit">
    <text evidence="3 16">Monomer.</text>
</comment>
<dbReference type="FunFam" id="3.30.1490.100:FF:000004">
    <property type="entry name" value="DNA polymerase IV"/>
    <property type="match status" value="1"/>
</dbReference>
<dbReference type="GO" id="GO:0003887">
    <property type="term" value="F:DNA-directed DNA polymerase activity"/>
    <property type="evidence" value="ECO:0007669"/>
    <property type="project" value="UniProtKB-UniRule"/>
</dbReference>
<evidence type="ECO:0000256" key="11">
    <source>
        <dbReference type="ARBA" id="ARBA00022842"/>
    </source>
</evidence>
<feature type="domain" description="UmuC" evidence="17">
    <location>
        <begin position="11"/>
        <end position="192"/>
    </location>
</feature>
<dbReference type="eggNOG" id="COG0389">
    <property type="taxonomic scope" value="Bacteria"/>
</dbReference>
<dbReference type="GO" id="GO:0005829">
    <property type="term" value="C:cytosol"/>
    <property type="evidence" value="ECO:0007669"/>
    <property type="project" value="TreeGrafter"/>
</dbReference>
<keyword evidence="12 16" id="KW-0239">DNA-directed DNA polymerase</keyword>
<dbReference type="GO" id="GO:0006281">
    <property type="term" value="P:DNA repair"/>
    <property type="evidence" value="ECO:0007669"/>
    <property type="project" value="UniProtKB-UniRule"/>
</dbReference>
<evidence type="ECO:0000256" key="14">
    <source>
        <dbReference type="ARBA" id="ARBA00023204"/>
    </source>
</evidence>
<reference evidence="18 19" key="2">
    <citation type="journal article" date="2010" name="Stand. Genomic Sci.">
        <title>Complete genome sequence of Desulfohalobium retbaense type strain (HR(100)).</title>
        <authorList>
            <person name="Spring S."/>
            <person name="Nolan M."/>
            <person name="Lapidus A."/>
            <person name="Glavina Del Rio T."/>
            <person name="Copeland A."/>
            <person name="Tice H."/>
            <person name="Cheng J.F."/>
            <person name="Lucas S."/>
            <person name="Land M."/>
            <person name="Chen F."/>
            <person name="Bruce D."/>
            <person name="Goodwin L."/>
            <person name="Pitluck S."/>
            <person name="Ivanova N."/>
            <person name="Mavromatis K."/>
            <person name="Mikhailova N."/>
            <person name="Pati A."/>
            <person name="Chen A."/>
            <person name="Palaniappan K."/>
            <person name="Hauser L."/>
            <person name="Chang Y.J."/>
            <person name="Jeffries C.D."/>
            <person name="Munk C."/>
            <person name="Kiss H."/>
            <person name="Chain P."/>
            <person name="Han C."/>
            <person name="Brettin T."/>
            <person name="Detter J.C."/>
            <person name="Schuler E."/>
            <person name="Goker M."/>
            <person name="Rohde M."/>
            <person name="Bristow J."/>
            <person name="Eisen J.A."/>
            <person name="Markowitz V."/>
            <person name="Hugenholtz P."/>
            <person name="Kyrpides N.C."/>
            <person name="Klenk H.P."/>
        </authorList>
    </citation>
    <scope>NUCLEOTIDE SEQUENCE [LARGE SCALE GENOMIC DNA]</scope>
    <source>
        <strain evidence="19">ATCC 49802 / DSM 20745 / S 6022</strain>
    </source>
</reference>
<keyword evidence="9 16" id="KW-0479">Metal-binding</keyword>
<dbReference type="Proteomes" id="UP000002027">
    <property type="component" value="Chromosome 1"/>
</dbReference>
<dbReference type="InterPro" id="IPR017961">
    <property type="entry name" value="DNA_pol_Y-fam_little_finger"/>
</dbReference>
<feature type="active site" evidence="16">
    <location>
        <position position="111"/>
    </location>
</feature>
<gene>
    <name evidence="16" type="primary">dinB</name>
    <name evidence="18" type="ordered locus">Sthe_2042</name>
</gene>
<evidence type="ECO:0000313" key="19">
    <source>
        <dbReference type="Proteomes" id="UP000002027"/>
    </source>
</evidence>
<dbReference type="SUPFAM" id="SSF100879">
    <property type="entry name" value="Lesion bypass DNA polymerase (Y-family), little finger domain"/>
    <property type="match status" value="1"/>
</dbReference>
<proteinExistence type="inferred from homology"/>
<dbReference type="EMBL" id="CP001823">
    <property type="protein sequence ID" value="ACZ39472.1"/>
    <property type="molecule type" value="Genomic_DNA"/>
</dbReference>
<dbReference type="Gene3D" id="3.30.70.270">
    <property type="match status" value="1"/>
</dbReference>
<keyword evidence="6 16" id="KW-0808">Transferase</keyword>
<organism evidence="18 19">
    <name type="scientific">Sphaerobacter thermophilus (strain ATCC 49802 / DSM 20745 / KCCM 41009 / NCIMB 13125 / S 6022)</name>
    <dbReference type="NCBI Taxonomy" id="479434"/>
    <lineage>
        <taxon>Bacteria</taxon>
        <taxon>Pseudomonadati</taxon>
        <taxon>Thermomicrobiota</taxon>
        <taxon>Thermomicrobia</taxon>
        <taxon>Sphaerobacterales</taxon>
        <taxon>Sphaerobacterineae</taxon>
        <taxon>Sphaerobacteraceae</taxon>
        <taxon>Sphaerobacter</taxon>
    </lineage>
</organism>
<dbReference type="Gene3D" id="1.10.150.20">
    <property type="entry name" value="5' to 3' exonuclease, C-terminal subdomain"/>
    <property type="match status" value="1"/>
</dbReference>
<dbReference type="AlphaFoldDB" id="D1C5S0"/>
<dbReference type="Gene3D" id="3.30.1490.100">
    <property type="entry name" value="DNA polymerase, Y-family, little finger domain"/>
    <property type="match status" value="1"/>
</dbReference>
<protein>
    <recommendedName>
        <fullName evidence="16">DNA polymerase IV</fullName>
        <shortName evidence="16">Pol IV</shortName>
        <ecNumber evidence="16">2.7.7.7</ecNumber>
    </recommendedName>
</protein>
<keyword evidence="5 16" id="KW-0963">Cytoplasm</keyword>
<dbReference type="PANTHER" id="PTHR11076">
    <property type="entry name" value="DNA REPAIR POLYMERASE UMUC / TRANSFERASE FAMILY MEMBER"/>
    <property type="match status" value="1"/>
</dbReference>
<dbReference type="InterPro" id="IPR036775">
    <property type="entry name" value="DNA_pol_Y-fam_lit_finger_sf"/>
</dbReference>
<dbReference type="InterPro" id="IPR050116">
    <property type="entry name" value="DNA_polymerase-Y"/>
</dbReference>
<evidence type="ECO:0000256" key="2">
    <source>
        <dbReference type="ARBA" id="ARBA00010945"/>
    </source>
</evidence>
<sequence>MSVATHWPRVIVHADLDAFFAAAEILRRPELRGKPVIVGGRPGGRGVVAAASYEARAYGVRSAMPIAQAVRLCPHGVFLPGDHAYYRELSGRFRAILERFSPLVEMVSVDEAYLDLSHSERSVGPPLEAARAIKRQVREELGLTVSLGVATSRLVAKIASDLDKPDGLRLIEPGAEAVTLAPLPVERMPGIGPKSVERLQRIGVTTLGGLARMPAAALRPIFGRRADEVIARARGIDPRPVNPEREPAKSIGRERTFGQDLTDRHEIERALYHLAERTGRDLRREGLQGRVVAVKLRYSDFETVGRQRRLPRPTDDHQEIAEVAMDLVARLLEERQAPVRLLGVRVAGLGPAAIQLTMFGDDPLRRHRLNHALDDLAARYHAGLVIPARVARHT</sequence>
<feature type="binding site" evidence="16">
    <location>
        <position position="15"/>
    </location>
    <ligand>
        <name>Mg(2+)</name>
        <dbReference type="ChEBI" id="CHEBI:18420"/>
    </ligand>
</feature>
<keyword evidence="10 16" id="KW-0227">DNA damage</keyword>
<dbReference type="CDD" id="cd03586">
    <property type="entry name" value="PolY_Pol_IV_kappa"/>
    <property type="match status" value="1"/>
</dbReference>
<dbReference type="PANTHER" id="PTHR11076:SF33">
    <property type="entry name" value="DNA POLYMERASE KAPPA"/>
    <property type="match status" value="1"/>
</dbReference>
<dbReference type="KEGG" id="sti:Sthe_2042"/>
<dbReference type="GO" id="GO:0003684">
    <property type="term" value="F:damaged DNA binding"/>
    <property type="evidence" value="ECO:0007669"/>
    <property type="project" value="InterPro"/>
</dbReference>
<dbReference type="EC" id="2.7.7.7" evidence="16"/>
<dbReference type="InterPro" id="IPR022880">
    <property type="entry name" value="DNApol_IV"/>
</dbReference>
<dbReference type="GO" id="GO:0006261">
    <property type="term" value="P:DNA-templated DNA replication"/>
    <property type="evidence" value="ECO:0007669"/>
    <property type="project" value="UniProtKB-UniRule"/>
</dbReference>
<dbReference type="InterPro" id="IPR043502">
    <property type="entry name" value="DNA/RNA_pol_sf"/>
</dbReference>
<keyword evidence="7 16" id="KW-0548">Nucleotidyltransferase</keyword>
<evidence type="ECO:0000256" key="16">
    <source>
        <dbReference type="HAMAP-Rule" id="MF_01113"/>
    </source>
</evidence>
<keyword evidence="13 16" id="KW-0238">DNA-binding</keyword>
<evidence type="ECO:0000256" key="3">
    <source>
        <dbReference type="ARBA" id="ARBA00011245"/>
    </source>
</evidence>
<dbReference type="InterPro" id="IPR043128">
    <property type="entry name" value="Rev_trsase/Diguanyl_cyclase"/>
</dbReference>
<dbReference type="Pfam" id="PF11799">
    <property type="entry name" value="IMS_C"/>
    <property type="match status" value="1"/>
</dbReference>
<feature type="binding site" evidence="16">
    <location>
        <position position="110"/>
    </location>
    <ligand>
        <name>Mg(2+)</name>
        <dbReference type="ChEBI" id="CHEBI:18420"/>
    </ligand>
</feature>
<comment type="function">
    <text evidence="16">Poorly processive, error-prone DNA polymerase involved in untargeted mutagenesis. Copies undamaged DNA at stalled replication forks, which arise in vivo from mismatched or misaligned primer ends. These misaligned primers can be extended by PolIV. Exhibits no 3'-5' exonuclease (proofreading) activity. May be involved in translesional synthesis, in conjunction with the beta clamp from PolIII.</text>
</comment>
<comment type="similarity">
    <text evidence="2 16">Belongs to the DNA polymerase type-Y family.</text>
</comment>
<keyword evidence="4 16" id="KW-0515">Mutator protein</keyword>
<name>D1C5S0_SPHTD</name>
<evidence type="ECO:0000256" key="1">
    <source>
        <dbReference type="ARBA" id="ARBA00004496"/>
    </source>
</evidence>
<dbReference type="Pfam" id="PF00817">
    <property type="entry name" value="IMS"/>
    <property type="match status" value="1"/>
</dbReference>
<keyword evidence="19" id="KW-1185">Reference proteome</keyword>
<dbReference type="Gene3D" id="3.40.1170.60">
    <property type="match status" value="1"/>
</dbReference>
<dbReference type="InterPro" id="IPR001126">
    <property type="entry name" value="UmuC"/>
</dbReference>
<evidence type="ECO:0000256" key="9">
    <source>
        <dbReference type="ARBA" id="ARBA00022723"/>
    </source>
</evidence>
<keyword evidence="14 16" id="KW-0234">DNA repair</keyword>
<evidence type="ECO:0000256" key="10">
    <source>
        <dbReference type="ARBA" id="ARBA00022763"/>
    </source>
</evidence>
<evidence type="ECO:0000256" key="6">
    <source>
        <dbReference type="ARBA" id="ARBA00022679"/>
    </source>
</evidence>
<dbReference type="GO" id="GO:0000287">
    <property type="term" value="F:magnesium ion binding"/>
    <property type="evidence" value="ECO:0007669"/>
    <property type="project" value="UniProtKB-UniRule"/>
</dbReference>
<evidence type="ECO:0000256" key="13">
    <source>
        <dbReference type="ARBA" id="ARBA00023125"/>
    </source>
</evidence>
<evidence type="ECO:0000259" key="17">
    <source>
        <dbReference type="PROSITE" id="PS50173"/>
    </source>
</evidence>
<dbReference type="PROSITE" id="PS50173">
    <property type="entry name" value="UMUC"/>
    <property type="match status" value="1"/>
</dbReference>
<evidence type="ECO:0000256" key="15">
    <source>
        <dbReference type="ARBA" id="ARBA00049244"/>
    </source>
</evidence>
<dbReference type="SUPFAM" id="SSF56672">
    <property type="entry name" value="DNA/RNA polymerases"/>
    <property type="match status" value="1"/>
</dbReference>
<dbReference type="HOGENOM" id="CLU_012348_1_2_0"/>
<dbReference type="OrthoDB" id="9808813at2"/>
<dbReference type="FunFam" id="3.40.1170.60:FF:000001">
    <property type="entry name" value="DNA polymerase IV"/>
    <property type="match status" value="1"/>
</dbReference>
<dbReference type="GO" id="GO:0042276">
    <property type="term" value="P:error-prone translesion synthesis"/>
    <property type="evidence" value="ECO:0007669"/>
    <property type="project" value="TreeGrafter"/>
</dbReference>